<accession>A0ABD2CYT2</accession>
<dbReference type="EMBL" id="JAYRBN010000018">
    <property type="protein sequence ID" value="KAL2750296.1"/>
    <property type="molecule type" value="Genomic_DNA"/>
</dbReference>
<protein>
    <submittedName>
        <fullName evidence="2">Uncharacterized protein</fullName>
    </submittedName>
</protein>
<evidence type="ECO:0000313" key="3">
    <source>
        <dbReference type="Proteomes" id="UP001607303"/>
    </source>
</evidence>
<feature type="transmembrane region" description="Helical" evidence="1">
    <location>
        <begin position="25"/>
        <end position="48"/>
    </location>
</feature>
<comment type="caution">
    <text evidence="2">The sequence shown here is derived from an EMBL/GenBank/DDBJ whole genome shotgun (WGS) entry which is preliminary data.</text>
</comment>
<gene>
    <name evidence="2" type="ORF">V1477_001468</name>
</gene>
<organism evidence="2 3">
    <name type="scientific">Vespula maculifrons</name>
    <name type="common">Eastern yellow jacket</name>
    <name type="synonym">Wasp</name>
    <dbReference type="NCBI Taxonomy" id="7453"/>
    <lineage>
        <taxon>Eukaryota</taxon>
        <taxon>Metazoa</taxon>
        <taxon>Ecdysozoa</taxon>
        <taxon>Arthropoda</taxon>
        <taxon>Hexapoda</taxon>
        <taxon>Insecta</taxon>
        <taxon>Pterygota</taxon>
        <taxon>Neoptera</taxon>
        <taxon>Endopterygota</taxon>
        <taxon>Hymenoptera</taxon>
        <taxon>Apocrita</taxon>
        <taxon>Aculeata</taxon>
        <taxon>Vespoidea</taxon>
        <taxon>Vespidae</taxon>
        <taxon>Vespinae</taxon>
        <taxon>Vespula</taxon>
    </lineage>
</organism>
<evidence type="ECO:0000313" key="2">
    <source>
        <dbReference type="EMBL" id="KAL2750296.1"/>
    </source>
</evidence>
<name>A0ABD2CYT2_VESMC</name>
<proteinExistence type="predicted"/>
<evidence type="ECO:0000256" key="1">
    <source>
        <dbReference type="SAM" id="Phobius"/>
    </source>
</evidence>
<dbReference type="AlphaFoldDB" id="A0ABD2CYT2"/>
<dbReference type="Proteomes" id="UP001607303">
    <property type="component" value="Unassembled WGS sequence"/>
</dbReference>
<sequence>MNQSEIKMELKYIPIEEILSSVFQIILHIVFTICTRKIFIIFSVRFLVISKFERINLLCNPNSLVSKF</sequence>
<keyword evidence="3" id="KW-1185">Reference proteome</keyword>
<keyword evidence="1" id="KW-0812">Transmembrane</keyword>
<keyword evidence="1" id="KW-1133">Transmembrane helix</keyword>
<keyword evidence="1" id="KW-0472">Membrane</keyword>
<reference evidence="2 3" key="1">
    <citation type="journal article" date="2024" name="Ann. Entomol. Soc. Am.">
        <title>Genomic analyses of the southern and eastern yellowjacket wasps (Hymenoptera: Vespidae) reveal evolutionary signatures of social life.</title>
        <authorList>
            <person name="Catto M.A."/>
            <person name="Caine P.B."/>
            <person name="Orr S.E."/>
            <person name="Hunt B.G."/>
            <person name="Goodisman M.A.D."/>
        </authorList>
    </citation>
    <scope>NUCLEOTIDE SEQUENCE [LARGE SCALE GENOMIC DNA]</scope>
    <source>
        <strain evidence="2">232</strain>
        <tissue evidence="2">Head and thorax</tissue>
    </source>
</reference>